<accession>A0AAV7QN07</accession>
<sequence length="119" mass="13614">MAENARNKATKVDLQIAFRANDEVQRLVVIPEEYNTEEEGIHLYDKEEEDPGIGHELQVEHNSLLGELPHKRAGSSVFALGLSLEELEDRKVEKEFRLQLAKMKLESDERKAEAVKVVF</sequence>
<gene>
    <name evidence="1" type="ORF">NDU88_006241</name>
</gene>
<keyword evidence="2" id="KW-1185">Reference proteome</keyword>
<organism evidence="1 2">
    <name type="scientific">Pleurodeles waltl</name>
    <name type="common">Iberian ribbed newt</name>
    <dbReference type="NCBI Taxonomy" id="8319"/>
    <lineage>
        <taxon>Eukaryota</taxon>
        <taxon>Metazoa</taxon>
        <taxon>Chordata</taxon>
        <taxon>Craniata</taxon>
        <taxon>Vertebrata</taxon>
        <taxon>Euteleostomi</taxon>
        <taxon>Amphibia</taxon>
        <taxon>Batrachia</taxon>
        <taxon>Caudata</taxon>
        <taxon>Salamandroidea</taxon>
        <taxon>Salamandridae</taxon>
        <taxon>Pleurodelinae</taxon>
        <taxon>Pleurodeles</taxon>
    </lineage>
</organism>
<evidence type="ECO:0000313" key="1">
    <source>
        <dbReference type="EMBL" id="KAJ1139878.1"/>
    </source>
</evidence>
<name>A0AAV7QN07_PLEWA</name>
<dbReference type="AlphaFoldDB" id="A0AAV7QN07"/>
<evidence type="ECO:0000313" key="2">
    <source>
        <dbReference type="Proteomes" id="UP001066276"/>
    </source>
</evidence>
<protein>
    <submittedName>
        <fullName evidence="1">Uncharacterized protein</fullName>
    </submittedName>
</protein>
<reference evidence="1" key="1">
    <citation type="journal article" date="2022" name="bioRxiv">
        <title>Sequencing and chromosome-scale assembly of the giantPleurodeles waltlgenome.</title>
        <authorList>
            <person name="Brown T."/>
            <person name="Elewa A."/>
            <person name="Iarovenko S."/>
            <person name="Subramanian E."/>
            <person name="Araus A.J."/>
            <person name="Petzold A."/>
            <person name="Susuki M."/>
            <person name="Suzuki K.-i.T."/>
            <person name="Hayashi T."/>
            <person name="Toyoda A."/>
            <person name="Oliveira C."/>
            <person name="Osipova E."/>
            <person name="Leigh N.D."/>
            <person name="Simon A."/>
            <person name="Yun M.H."/>
        </authorList>
    </citation>
    <scope>NUCLEOTIDE SEQUENCE</scope>
    <source>
        <strain evidence="1">20211129_DDA</strain>
        <tissue evidence="1">Liver</tissue>
    </source>
</reference>
<dbReference type="EMBL" id="JANPWB010000010">
    <property type="protein sequence ID" value="KAJ1139878.1"/>
    <property type="molecule type" value="Genomic_DNA"/>
</dbReference>
<dbReference type="Proteomes" id="UP001066276">
    <property type="component" value="Chromosome 6"/>
</dbReference>
<proteinExistence type="predicted"/>
<comment type="caution">
    <text evidence="1">The sequence shown here is derived from an EMBL/GenBank/DDBJ whole genome shotgun (WGS) entry which is preliminary data.</text>
</comment>